<feature type="binding site" evidence="3">
    <location>
        <position position="156"/>
    </location>
    <ligand>
        <name>a divalent metal cation</name>
        <dbReference type="ChEBI" id="CHEBI:60240"/>
        <label>2</label>
    </ligand>
</feature>
<dbReference type="CDD" id="cd01310">
    <property type="entry name" value="TatD_DNAse"/>
    <property type="match status" value="1"/>
</dbReference>
<dbReference type="GO" id="GO:0004536">
    <property type="term" value="F:DNA nuclease activity"/>
    <property type="evidence" value="ECO:0007669"/>
    <property type="project" value="InterPro"/>
</dbReference>
<accession>A0A1H3AGZ3</accession>
<feature type="binding site" evidence="3">
    <location>
        <position position="94"/>
    </location>
    <ligand>
        <name>a divalent metal cation</name>
        <dbReference type="ChEBI" id="CHEBI:60240"/>
        <label>1</label>
    </ligand>
</feature>
<dbReference type="GO" id="GO:0046872">
    <property type="term" value="F:metal ion binding"/>
    <property type="evidence" value="ECO:0007669"/>
    <property type="project" value="UniProtKB-KW"/>
</dbReference>
<dbReference type="GO" id="GO:0005829">
    <property type="term" value="C:cytosol"/>
    <property type="evidence" value="ECO:0007669"/>
    <property type="project" value="TreeGrafter"/>
</dbReference>
<dbReference type="InterPro" id="IPR032466">
    <property type="entry name" value="Metal_Hydrolase"/>
</dbReference>
<keyword evidence="2" id="KW-0378">Hydrolase</keyword>
<dbReference type="GO" id="GO:0016788">
    <property type="term" value="F:hydrolase activity, acting on ester bonds"/>
    <property type="evidence" value="ECO:0007669"/>
    <property type="project" value="InterPro"/>
</dbReference>
<dbReference type="RefSeq" id="WP_340148110.1">
    <property type="nucleotide sequence ID" value="NZ_FNOU01000001.1"/>
</dbReference>
<name>A0A1H3AGZ3_EUBBA</name>
<evidence type="ECO:0000313" key="4">
    <source>
        <dbReference type="EMBL" id="SDX28997.1"/>
    </source>
</evidence>
<sequence>MMLSDSHAHLDDERFENEVESIIGNAREAGVGFILNPGCNVPTSERAVALSQEYPEVYAGVGFHPSDCADFVEAVHIPMLRDWCALEKTLAIGEIGLDYYYDDGAPRAVQKKVFEAQMDLANCLALPIIVHDRDAHGDCLDMVRACLKPQAGGVFHSYSGSVEMARQLLDLGLYLSIGGPLTFKNSRKAPDVVAYAPLDRLLIETDSPYLTPEPLRGKRNEPAYVAYVAKKVAEIKGISLEAVVDQTSQNCRALFKF</sequence>
<dbReference type="InterPro" id="IPR001130">
    <property type="entry name" value="TatD-like"/>
</dbReference>
<evidence type="ECO:0000313" key="5">
    <source>
        <dbReference type="Proteomes" id="UP000199652"/>
    </source>
</evidence>
<reference evidence="5" key="1">
    <citation type="submission" date="2016-10" db="EMBL/GenBank/DDBJ databases">
        <authorList>
            <person name="Varghese N."/>
            <person name="Submissions S."/>
        </authorList>
    </citation>
    <scope>NUCLEOTIDE SEQUENCE [LARGE SCALE GENOMIC DNA]</scope>
    <source>
        <strain evidence="5">VPI 5359</strain>
    </source>
</reference>
<feature type="binding site" evidence="3">
    <location>
        <position position="206"/>
    </location>
    <ligand>
        <name>a divalent metal cation</name>
        <dbReference type="ChEBI" id="CHEBI:60240"/>
        <label>1</label>
    </ligand>
</feature>
<gene>
    <name evidence="4" type="ORF">SAMN04488579_10143</name>
</gene>
<organism evidence="4 5">
    <name type="scientific">Eubacterium barkeri</name>
    <name type="common">Clostridium barkeri</name>
    <dbReference type="NCBI Taxonomy" id="1528"/>
    <lineage>
        <taxon>Bacteria</taxon>
        <taxon>Bacillati</taxon>
        <taxon>Bacillota</taxon>
        <taxon>Clostridia</taxon>
        <taxon>Eubacteriales</taxon>
        <taxon>Eubacteriaceae</taxon>
        <taxon>Eubacterium</taxon>
    </lineage>
</organism>
<feature type="binding site" evidence="3">
    <location>
        <position position="9"/>
    </location>
    <ligand>
        <name>a divalent metal cation</name>
        <dbReference type="ChEBI" id="CHEBI:60240"/>
        <label>1</label>
    </ligand>
</feature>
<feature type="binding site" evidence="3">
    <location>
        <position position="131"/>
    </location>
    <ligand>
        <name>a divalent metal cation</name>
        <dbReference type="ChEBI" id="CHEBI:60240"/>
        <label>2</label>
    </ligand>
</feature>
<dbReference type="SUPFAM" id="SSF51556">
    <property type="entry name" value="Metallo-dependent hydrolases"/>
    <property type="match status" value="1"/>
</dbReference>
<dbReference type="STRING" id="1528.SAMN04488579_10143"/>
<dbReference type="Gene3D" id="3.20.20.140">
    <property type="entry name" value="Metal-dependent hydrolases"/>
    <property type="match status" value="1"/>
</dbReference>
<evidence type="ECO:0000256" key="2">
    <source>
        <dbReference type="ARBA" id="ARBA00022801"/>
    </source>
</evidence>
<proteinExistence type="predicted"/>
<keyword evidence="1 3" id="KW-0479">Metal-binding</keyword>
<dbReference type="Proteomes" id="UP000199652">
    <property type="component" value="Unassembled WGS sequence"/>
</dbReference>
<dbReference type="FunFam" id="3.20.20.140:FF:000005">
    <property type="entry name" value="TatD family hydrolase"/>
    <property type="match status" value="1"/>
</dbReference>
<evidence type="ECO:0000256" key="1">
    <source>
        <dbReference type="ARBA" id="ARBA00022723"/>
    </source>
</evidence>
<dbReference type="EMBL" id="FNOU01000001">
    <property type="protein sequence ID" value="SDX28997.1"/>
    <property type="molecule type" value="Genomic_DNA"/>
</dbReference>
<dbReference type="PANTHER" id="PTHR46124">
    <property type="entry name" value="D-AMINOACYL-TRNA DEACYLASE"/>
    <property type="match status" value="1"/>
</dbReference>
<dbReference type="Pfam" id="PF01026">
    <property type="entry name" value="TatD_DNase"/>
    <property type="match status" value="1"/>
</dbReference>
<dbReference type="PANTHER" id="PTHR46124:SF2">
    <property type="entry name" value="D-AMINOACYL-TRNA DEACYLASE"/>
    <property type="match status" value="1"/>
</dbReference>
<dbReference type="NCBIfam" id="TIGR00010">
    <property type="entry name" value="YchF/TatD family DNA exonuclease"/>
    <property type="match status" value="1"/>
</dbReference>
<feature type="binding site" evidence="3">
    <location>
        <position position="7"/>
    </location>
    <ligand>
        <name>a divalent metal cation</name>
        <dbReference type="ChEBI" id="CHEBI:60240"/>
        <label>1</label>
    </ligand>
</feature>
<evidence type="ECO:0000256" key="3">
    <source>
        <dbReference type="PIRSR" id="PIRSR005902-1"/>
    </source>
</evidence>
<dbReference type="AlphaFoldDB" id="A0A1H3AGZ3"/>
<dbReference type="InterPro" id="IPR015991">
    <property type="entry name" value="TatD/YcfH-like"/>
</dbReference>
<keyword evidence="5" id="KW-1185">Reference proteome</keyword>
<protein>
    <submittedName>
        <fullName evidence="4">TatD DNase family protein</fullName>
    </submittedName>
</protein>
<dbReference type="PIRSF" id="PIRSF005902">
    <property type="entry name" value="DNase_TatD"/>
    <property type="match status" value="1"/>
</dbReference>